<dbReference type="GO" id="GO:0016787">
    <property type="term" value="F:hydrolase activity"/>
    <property type="evidence" value="ECO:0007669"/>
    <property type="project" value="UniProtKB-KW"/>
</dbReference>
<accession>A0A8X6NNE4</accession>
<dbReference type="InterPro" id="IPR023631">
    <property type="entry name" value="Amidase_dom"/>
</dbReference>
<organism evidence="2 3">
    <name type="scientific">Nephila pilipes</name>
    <name type="common">Giant wood spider</name>
    <name type="synonym">Nephila maculata</name>
    <dbReference type="NCBI Taxonomy" id="299642"/>
    <lineage>
        <taxon>Eukaryota</taxon>
        <taxon>Metazoa</taxon>
        <taxon>Ecdysozoa</taxon>
        <taxon>Arthropoda</taxon>
        <taxon>Chelicerata</taxon>
        <taxon>Arachnida</taxon>
        <taxon>Araneae</taxon>
        <taxon>Araneomorphae</taxon>
        <taxon>Entelegynae</taxon>
        <taxon>Araneoidea</taxon>
        <taxon>Nephilidae</taxon>
        <taxon>Nephila</taxon>
    </lineage>
</organism>
<comment type="caution">
    <text evidence="2">The sequence shown here is derived from an EMBL/GenBank/DDBJ whole genome shotgun (WGS) entry which is preliminary data.</text>
</comment>
<proteinExistence type="predicted"/>
<keyword evidence="2" id="KW-0378">Hydrolase</keyword>
<dbReference type="PANTHER" id="PTHR43372:SF3">
    <property type="entry name" value="AT07710P-RELATED"/>
    <property type="match status" value="1"/>
</dbReference>
<dbReference type="Pfam" id="PF01425">
    <property type="entry name" value="Amidase"/>
    <property type="match status" value="1"/>
</dbReference>
<gene>
    <name evidence="2" type="primary">faah2b_1</name>
    <name evidence="2" type="ORF">NPIL_431851</name>
</gene>
<dbReference type="InterPro" id="IPR036928">
    <property type="entry name" value="AS_sf"/>
</dbReference>
<feature type="non-terminal residue" evidence="2">
    <location>
        <position position="1"/>
    </location>
</feature>
<keyword evidence="3" id="KW-1185">Reference proteome</keyword>
<protein>
    <submittedName>
        <fullName evidence="2">Fatty-acid amide hydrolase 2-B</fullName>
    </submittedName>
</protein>
<dbReference type="Gene3D" id="3.90.1300.10">
    <property type="entry name" value="Amidase signature (AS) domain"/>
    <property type="match status" value="1"/>
</dbReference>
<reference evidence="2" key="1">
    <citation type="submission" date="2020-08" db="EMBL/GenBank/DDBJ databases">
        <title>Multicomponent nature underlies the extraordinary mechanical properties of spider dragline silk.</title>
        <authorList>
            <person name="Kono N."/>
            <person name="Nakamura H."/>
            <person name="Mori M."/>
            <person name="Yoshida Y."/>
            <person name="Ohtoshi R."/>
            <person name="Malay A.D."/>
            <person name="Moran D.A.P."/>
            <person name="Tomita M."/>
            <person name="Numata K."/>
            <person name="Arakawa K."/>
        </authorList>
    </citation>
    <scope>NUCLEOTIDE SEQUENCE</scope>
</reference>
<dbReference type="OrthoDB" id="6428749at2759"/>
<dbReference type="AlphaFoldDB" id="A0A8X6NNE4"/>
<feature type="domain" description="Amidase" evidence="1">
    <location>
        <begin position="6"/>
        <end position="73"/>
    </location>
</feature>
<dbReference type="PANTHER" id="PTHR43372">
    <property type="entry name" value="FATTY-ACID AMIDE HYDROLASE"/>
    <property type="match status" value="1"/>
</dbReference>
<dbReference type="EMBL" id="BMAW01106102">
    <property type="protein sequence ID" value="GFT22523.1"/>
    <property type="molecule type" value="Genomic_DNA"/>
</dbReference>
<dbReference type="InterPro" id="IPR052739">
    <property type="entry name" value="FAAH2"/>
</dbReference>
<dbReference type="Proteomes" id="UP000887013">
    <property type="component" value="Unassembled WGS sequence"/>
</dbReference>
<evidence type="ECO:0000313" key="2">
    <source>
        <dbReference type="EMBL" id="GFT22523.1"/>
    </source>
</evidence>
<feature type="non-terminal residue" evidence="2">
    <location>
        <position position="73"/>
    </location>
</feature>
<evidence type="ECO:0000313" key="3">
    <source>
        <dbReference type="Proteomes" id="UP000887013"/>
    </source>
</evidence>
<dbReference type="SUPFAM" id="SSF75304">
    <property type="entry name" value="Amidase signature (AS) enzymes"/>
    <property type="match status" value="1"/>
</dbReference>
<evidence type="ECO:0000259" key="1">
    <source>
        <dbReference type="Pfam" id="PF01425"/>
    </source>
</evidence>
<sequence>LRSEVVVRAYINRIRTVDPYVNATVNRCFEHALKEAMEADSLIASGRYTKEQLAKEKPLLGVPLTVKTFLRVK</sequence>
<name>A0A8X6NNE4_NEPPI</name>
<dbReference type="GO" id="GO:0012505">
    <property type="term" value="C:endomembrane system"/>
    <property type="evidence" value="ECO:0007669"/>
    <property type="project" value="TreeGrafter"/>
</dbReference>